<accession>A0AAX4PM82</accession>
<dbReference type="EMBL" id="CP151518">
    <property type="protein sequence ID" value="WZN67158.1"/>
    <property type="molecule type" value="Genomic_DNA"/>
</dbReference>
<dbReference type="AlphaFoldDB" id="A0AAX4PM82"/>
<organism evidence="2 3">
    <name type="scientific">Chloropicon roscoffensis</name>
    <dbReference type="NCBI Taxonomy" id="1461544"/>
    <lineage>
        <taxon>Eukaryota</taxon>
        <taxon>Viridiplantae</taxon>
        <taxon>Chlorophyta</taxon>
        <taxon>Chloropicophyceae</taxon>
        <taxon>Chloropicales</taxon>
        <taxon>Chloropicaceae</taxon>
        <taxon>Chloropicon</taxon>
    </lineage>
</organism>
<gene>
    <name evidence="2" type="ORF">HKI87_18g87300</name>
</gene>
<protein>
    <submittedName>
        <fullName evidence="2">Uncharacterized protein</fullName>
    </submittedName>
</protein>
<sequence length="232" mass="24872">MPRLIASCSHAGGHRRGLTASRPGFSRGRRPRLPCSRVAPPDIEPFPVAEFVKSNAGSSISPAKDSLLAGRGSTWVVVSAPHIETGERILSTKFSPVLYTLSEDGSTFASSVRYENAIFGKGWLSASGTCEADDEDPGTLVVDFNAFWWDRGGERSDLRPSLSREVANATDSLITALGRLGFVKGLSKFPVLAVAEDRAVFRFPPLSSDIAIRRLEGSGEIAGARGAILDRR</sequence>
<reference evidence="2 3" key="1">
    <citation type="submission" date="2024-03" db="EMBL/GenBank/DDBJ databases">
        <title>Complete genome sequence of the green alga Chloropicon roscoffensis RCC1871.</title>
        <authorList>
            <person name="Lemieux C."/>
            <person name="Pombert J.-F."/>
            <person name="Otis C."/>
            <person name="Turmel M."/>
        </authorList>
    </citation>
    <scope>NUCLEOTIDE SEQUENCE [LARGE SCALE GENOMIC DNA]</scope>
    <source>
        <strain evidence="2 3">RCC1871</strain>
    </source>
</reference>
<name>A0AAX4PM82_9CHLO</name>
<evidence type="ECO:0000313" key="2">
    <source>
        <dbReference type="EMBL" id="WZN67158.1"/>
    </source>
</evidence>
<evidence type="ECO:0000313" key="3">
    <source>
        <dbReference type="Proteomes" id="UP001472866"/>
    </source>
</evidence>
<dbReference type="Proteomes" id="UP001472866">
    <property type="component" value="Chromosome 18"/>
</dbReference>
<proteinExistence type="predicted"/>
<evidence type="ECO:0000256" key="1">
    <source>
        <dbReference type="SAM" id="MobiDB-lite"/>
    </source>
</evidence>
<feature type="region of interest" description="Disordered" evidence="1">
    <location>
        <begin position="1"/>
        <end position="33"/>
    </location>
</feature>
<keyword evidence="3" id="KW-1185">Reference proteome</keyword>